<dbReference type="OrthoDB" id="1110082at2759"/>
<keyword evidence="4" id="KW-0636">Prenylation</keyword>
<accession>A0A6A4LQ49</accession>
<evidence type="ECO:0000256" key="3">
    <source>
        <dbReference type="ARBA" id="ARBA00022723"/>
    </source>
</evidence>
<keyword evidence="2" id="KW-0488">Methylation</keyword>
<evidence type="ECO:0000256" key="4">
    <source>
        <dbReference type="ARBA" id="ARBA00023289"/>
    </source>
</evidence>
<dbReference type="PANTHER" id="PTHR45868:SF63">
    <property type="entry name" value="HMA DOMAIN-CONTAINING PROTEIN"/>
    <property type="match status" value="1"/>
</dbReference>
<dbReference type="GO" id="GO:0016020">
    <property type="term" value="C:membrane"/>
    <property type="evidence" value="ECO:0007669"/>
    <property type="project" value="UniProtKB-SubCell"/>
</dbReference>
<comment type="subcellular location">
    <subcellularLocation>
        <location evidence="1">Membrane</location>
        <topology evidence="1">Peripheral membrane protein</topology>
    </subcellularLocation>
</comment>
<dbReference type="SUPFAM" id="SSF55008">
    <property type="entry name" value="HMA, heavy metal-associated domain"/>
    <property type="match status" value="1"/>
</dbReference>
<dbReference type="CDD" id="cd00371">
    <property type="entry name" value="HMA"/>
    <property type="match status" value="1"/>
</dbReference>
<dbReference type="EMBL" id="QEFC01001419">
    <property type="protein sequence ID" value="KAE9458294.1"/>
    <property type="molecule type" value="Genomic_DNA"/>
</dbReference>
<reference evidence="7 8" key="1">
    <citation type="journal article" date="2019" name="Genome Biol. Evol.">
        <title>The Rhododendron genome and chromosomal organization provide insight into shared whole-genome duplications across the heath family (Ericaceae).</title>
        <authorList>
            <person name="Soza V.L."/>
            <person name="Lindsley D."/>
            <person name="Waalkes A."/>
            <person name="Ramage E."/>
            <person name="Patwardhan R.P."/>
            <person name="Burton J.N."/>
            <person name="Adey A."/>
            <person name="Kumar A."/>
            <person name="Qiu R."/>
            <person name="Shendure J."/>
            <person name="Hall B."/>
        </authorList>
    </citation>
    <scope>NUCLEOTIDE SEQUENCE [LARGE SCALE GENOMIC DNA]</scope>
    <source>
        <strain evidence="7">RSF 1966-606</strain>
    </source>
</reference>
<evidence type="ECO:0000259" key="6">
    <source>
        <dbReference type="PROSITE" id="PS50846"/>
    </source>
</evidence>
<comment type="caution">
    <text evidence="7">The sequence shown here is derived from an EMBL/GenBank/DDBJ whole genome shotgun (WGS) entry which is preliminary data.</text>
</comment>
<keyword evidence="3" id="KW-0479">Metal-binding</keyword>
<gene>
    <name evidence="7" type="ORF">C3L33_09757</name>
</gene>
<dbReference type="InterPro" id="IPR036163">
    <property type="entry name" value="HMA_dom_sf"/>
</dbReference>
<sequence>MDLHTRRSLHLGCVLKVNIHCESCRMHLLQVLKSISGVYSVTLDAEEGLATISGEVDPNILLKAITNTGKHAELKWVNFKHPAPNHYAGSGYYNNVDDGYYGSHSYGYDYGYGSHNGAYGPTNQSYYGGRELMPPAEGMYWDAPQNYWPQPQGWPQVTDQYYYDYPSSYNYSSNYGYLPPSGAHYH</sequence>
<evidence type="ECO:0000256" key="2">
    <source>
        <dbReference type="ARBA" id="ARBA00022481"/>
    </source>
</evidence>
<name>A0A6A4LQ49_9ERIC</name>
<keyword evidence="4" id="KW-0449">Lipoprotein</keyword>
<evidence type="ECO:0000256" key="1">
    <source>
        <dbReference type="ARBA" id="ARBA00004170"/>
    </source>
</evidence>
<dbReference type="AlphaFoldDB" id="A0A6A4LQ49"/>
<evidence type="ECO:0000256" key="5">
    <source>
        <dbReference type="ARBA" id="ARBA00024045"/>
    </source>
</evidence>
<dbReference type="PROSITE" id="PS50846">
    <property type="entry name" value="HMA_2"/>
    <property type="match status" value="1"/>
</dbReference>
<dbReference type="GO" id="GO:0046872">
    <property type="term" value="F:metal ion binding"/>
    <property type="evidence" value="ECO:0007669"/>
    <property type="project" value="UniProtKB-KW"/>
</dbReference>
<organism evidence="7 8">
    <name type="scientific">Rhododendron williamsianum</name>
    <dbReference type="NCBI Taxonomy" id="262921"/>
    <lineage>
        <taxon>Eukaryota</taxon>
        <taxon>Viridiplantae</taxon>
        <taxon>Streptophyta</taxon>
        <taxon>Embryophyta</taxon>
        <taxon>Tracheophyta</taxon>
        <taxon>Spermatophyta</taxon>
        <taxon>Magnoliopsida</taxon>
        <taxon>eudicotyledons</taxon>
        <taxon>Gunneridae</taxon>
        <taxon>Pentapetalae</taxon>
        <taxon>asterids</taxon>
        <taxon>Ericales</taxon>
        <taxon>Ericaceae</taxon>
        <taxon>Ericoideae</taxon>
        <taxon>Rhodoreae</taxon>
        <taxon>Rhododendron</taxon>
    </lineage>
</organism>
<feature type="non-terminal residue" evidence="7">
    <location>
        <position position="1"/>
    </location>
</feature>
<dbReference type="Pfam" id="PF00403">
    <property type="entry name" value="HMA"/>
    <property type="match status" value="1"/>
</dbReference>
<dbReference type="InterPro" id="IPR006121">
    <property type="entry name" value="HMA_dom"/>
</dbReference>
<evidence type="ECO:0000313" key="8">
    <source>
        <dbReference type="Proteomes" id="UP000428333"/>
    </source>
</evidence>
<keyword evidence="8" id="KW-1185">Reference proteome</keyword>
<feature type="domain" description="HMA" evidence="6">
    <location>
        <begin position="10"/>
        <end position="73"/>
    </location>
</feature>
<dbReference type="GO" id="GO:0009626">
    <property type="term" value="P:plant-type hypersensitive response"/>
    <property type="evidence" value="ECO:0007669"/>
    <property type="project" value="UniProtKB-KW"/>
</dbReference>
<proteinExistence type="inferred from homology"/>
<dbReference type="Gene3D" id="3.30.70.100">
    <property type="match status" value="1"/>
</dbReference>
<dbReference type="Proteomes" id="UP000428333">
    <property type="component" value="Linkage Group LG06"/>
</dbReference>
<comment type="similarity">
    <text evidence="5">Belongs to the HIPP family.</text>
</comment>
<protein>
    <recommendedName>
        <fullName evidence="6">HMA domain-containing protein</fullName>
    </recommendedName>
</protein>
<dbReference type="PANTHER" id="PTHR45868">
    <property type="entry name" value="HEAVY METAL-ASSOCIATED ISOPRENYLATED PLANT PROTEIN 33-RELATED"/>
    <property type="match status" value="1"/>
</dbReference>
<evidence type="ECO:0000313" key="7">
    <source>
        <dbReference type="EMBL" id="KAE9458294.1"/>
    </source>
</evidence>